<dbReference type="SUPFAM" id="SSF46689">
    <property type="entry name" value="Homeodomain-like"/>
    <property type="match status" value="1"/>
</dbReference>
<keyword evidence="1" id="KW-0805">Transcription regulation</keyword>
<feature type="region of interest" description="Disordered" evidence="4">
    <location>
        <begin position="384"/>
        <end position="406"/>
    </location>
</feature>
<dbReference type="PROSITE" id="PS00041">
    <property type="entry name" value="HTH_ARAC_FAMILY_1"/>
    <property type="match status" value="1"/>
</dbReference>
<keyword evidence="3" id="KW-0804">Transcription</keyword>
<comment type="caution">
    <text evidence="6">The sequence shown here is derived from an EMBL/GenBank/DDBJ whole genome shotgun (WGS) entry which is preliminary data.</text>
</comment>
<evidence type="ECO:0000313" key="6">
    <source>
        <dbReference type="EMBL" id="EDY20606.1"/>
    </source>
</evidence>
<dbReference type="GO" id="GO:0000976">
    <property type="term" value="F:transcription cis-regulatory region binding"/>
    <property type="evidence" value="ECO:0007669"/>
    <property type="project" value="TreeGrafter"/>
</dbReference>
<dbReference type="PANTHER" id="PTHR30146:SF24">
    <property type="entry name" value="XYLOSE OPERON REGULATORY PROTEIN"/>
    <property type="match status" value="1"/>
</dbReference>
<protein>
    <submittedName>
        <fullName evidence="6">Transcriptional regulator, AraC family</fullName>
    </submittedName>
</protein>
<dbReference type="InParanoid" id="B4CYR5"/>
<organism evidence="6 7">
    <name type="scientific">Chthoniobacter flavus Ellin428</name>
    <dbReference type="NCBI Taxonomy" id="497964"/>
    <lineage>
        <taxon>Bacteria</taxon>
        <taxon>Pseudomonadati</taxon>
        <taxon>Verrucomicrobiota</taxon>
        <taxon>Spartobacteria</taxon>
        <taxon>Chthoniobacterales</taxon>
        <taxon>Chthoniobacteraceae</taxon>
        <taxon>Chthoniobacter</taxon>
    </lineage>
</organism>
<dbReference type="Gene3D" id="3.40.50.2300">
    <property type="match status" value="2"/>
</dbReference>
<keyword evidence="7" id="KW-1185">Reference proteome</keyword>
<dbReference type="Pfam" id="PF12833">
    <property type="entry name" value="HTH_18"/>
    <property type="match status" value="1"/>
</dbReference>
<dbReference type="Gene3D" id="1.10.10.60">
    <property type="entry name" value="Homeodomain-like"/>
    <property type="match status" value="1"/>
</dbReference>
<dbReference type="STRING" id="497964.CfE428DRAFT_1803"/>
<evidence type="ECO:0000256" key="2">
    <source>
        <dbReference type="ARBA" id="ARBA00023125"/>
    </source>
</evidence>
<dbReference type="SMART" id="SM00342">
    <property type="entry name" value="HTH_ARAC"/>
    <property type="match status" value="1"/>
</dbReference>
<dbReference type="RefSeq" id="WP_006979129.1">
    <property type="nucleotide sequence ID" value="NZ_ABVL01000004.1"/>
</dbReference>
<evidence type="ECO:0000313" key="7">
    <source>
        <dbReference type="Proteomes" id="UP000005824"/>
    </source>
</evidence>
<accession>B4CYR5</accession>
<dbReference type="FunCoup" id="B4CYR5">
    <property type="interactions" value="36"/>
</dbReference>
<feature type="domain" description="HTH araC/xylS-type" evidence="5">
    <location>
        <begin position="290"/>
        <end position="388"/>
    </location>
</feature>
<reference evidence="6 7" key="1">
    <citation type="journal article" date="2011" name="J. Bacteriol.">
        <title>Genome sequence of Chthoniobacter flavus Ellin428, an aerobic heterotrophic soil bacterium.</title>
        <authorList>
            <person name="Kant R."/>
            <person name="van Passel M.W."/>
            <person name="Palva A."/>
            <person name="Lucas S."/>
            <person name="Lapidus A."/>
            <person name="Glavina Del Rio T."/>
            <person name="Dalin E."/>
            <person name="Tice H."/>
            <person name="Bruce D."/>
            <person name="Goodwin L."/>
            <person name="Pitluck S."/>
            <person name="Larimer F.W."/>
            <person name="Land M.L."/>
            <person name="Hauser L."/>
            <person name="Sangwan P."/>
            <person name="de Vos W.M."/>
            <person name="Janssen P.H."/>
            <person name="Smidt H."/>
        </authorList>
    </citation>
    <scope>NUCLEOTIDE SEQUENCE [LARGE SCALE GENOMIC DNA]</scope>
    <source>
        <strain evidence="6 7">Ellin428</strain>
    </source>
</reference>
<dbReference type="EMBL" id="ABVL01000004">
    <property type="protein sequence ID" value="EDY20606.1"/>
    <property type="molecule type" value="Genomic_DNA"/>
</dbReference>
<dbReference type="Pfam" id="PF22177">
    <property type="entry name" value="PBP1_XylR"/>
    <property type="match status" value="1"/>
</dbReference>
<keyword evidence="2" id="KW-0238">DNA-binding</keyword>
<dbReference type="GO" id="GO:0003700">
    <property type="term" value="F:DNA-binding transcription factor activity"/>
    <property type="evidence" value="ECO:0007669"/>
    <property type="project" value="InterPro"/>
</dbReference>
<dbReference type="InterPro" id="IPR018060">
    <property type="entry name" value="HTH_AraC"/>
</dbReference>
<dbReference type="AlphaFoldDB" id="B4CYR5"/>
<dbReference type="InterPro" id="IPR046335">
    <property type="entry name" value="LacI/GalR-like_sensor"/>
</dbReference>
<dbReference type="InterPro" id="IPR054031">
    <property type="entry name" value="XylR_PBP1"/>
</dbReference>
<dbReference type="SUPFAM" id="SSF53822">
    <property type="entry name" value="Periplasmic binding protein-like I"/>
    <property type="match status" value="1"/>
</dbReference>
<dbReference type="eggNOG" id="COG1609">
    <property type="taxonomic scope" value="Bacteria"/>
</dbReference>
<name>B4CYR5_9BACT</name>
<dbReference type="Proteomes" id="UP000005824">
    <property type="component" value="Unassembled WGS sequence"/>
</dbReference>
<dbReference type="InterPro" id="IPR028082">
    <property type="entry name" value="Peripla_BP_I"/>
</dbReference>
<gene>
    <name evidence="6" type="ORF">CfE428DRAFT_1803</name>
</gene>
<dbReference type="PROSITE" id="PS01124">
    <property type="entry name" value="HTH_ARAC_FAMILY_2"/>
    <property type="match status" value="1"/>
</dbReference>
<dbReference type="Pfam" id="PF13377">
    <property type="entry name" value="Peripla_BP_3"/>
    <property type="match status" value="1"/>
</dbReference>
<dbReference type="eggNOG" id="COG4977">
    <property type="taxonomic scope" value="Bacteria"/>
</dbReference>
<dbReference type="InterPro" id="IPR018062">
    <property type="entry name" value="HTH_AraC-typ_CS"/>
</dbReference>
<sequence length="406" mass="45496">MPPRKTSRRTTRPPKVALLVETSNAYARELLLGVKEYIRVHGPWNVHLSEHSRGDRPPSWLIDWDGDGVIARVENKQIARALEALRVPVVDFSSHRYLAGAPVVTTDNAAIARLAFDHFIERGFQHFAYCGVDRFAWSVARGGHFDELVRRAGLICEHYADPAGFGPDSDAETDAIAQWLRGLPAPVAVFACYDARGQQLLDACQRAGLAVPDQIAVLGVDNDSLLCELSPPPLSSVMLDTRRTGWEAADLLSRLMQGQRTKAEVHRIPPLGVFTRQSTDIHAVEDPKIARVLQIIREQACAGLTVPELLRKCPMSRRVLEQRMKEVLGRAPHEEIVRVQIRRVQDLLRTTELSLEEIAERSGFRNAQYLSVVFKREVGQPPSEFRLSGRTLPQNGGRTLPHHPRR</sequence>
<evidence type="ECO:0000259" key="5">
    <source>
        <dbReference type="PROSITE" id="PS01124"/>
    </source>
</evidence>
<evidence type="ECO:0000256" key="4">
    <source>
        <dbReference type="SAM" id="MobiDB-lite"/>
    </source>
</evidence>
<proteinExistence type="predicted"/>
<dbReference type="InterPro" id="IPR009057">
    <property type="entry name" value="Homeodomain-like_sf"/>
</dbReference>
<evidence type="ECO:0000256" key="3">
    <source>
        <dbReference type="ARBA" id="ARBA00023163"/>
    </source>
</evidence>
<evidence type="ECO:0000256" key="1">
    <source>
        <dbReference type="ARBA" id="ARBA00023015"/>
    </source>
</evidence>
<dbReference type="CDD" id="cd01543">
    <property type="entry name" value="PBP1_XylR"/>
    <property type="match status" value="1"/>
</dbReference>
<dbReference type="PANTHER" id="PTHR30146">
    <property type="entry name" value="LACI-RELATED TRANSCRIPTIONAL REPRESSOR"/>
    <property type="match status" value="1"/>
</dbReference>